<evidence type="ECO:0000313" key="2">
    <source>
        <dbReference type="EMBL" id="OAQ68705.1"/>
    </source>
</evidence>
<accession>A0A179FSW1</accession>
<feature type="compositionally biased region" description="Basic and acidic residues" evidence="1">
    <location>
        <begin position="81"/>
        <end position="111"/>
    </location>
</feature>
<organism evidence="2 3">
    <name type="scientific">Pochonia chlamydosporia 170</name>
    <dbReference type="NCBI Taxonomy" id="1380566"/>
    <lineage>
        <taxon>Eukaryota</taxon>
        <taxon>Fungi</taxon>
        <taxon>Dikarya</taxon>
        <taxon>Ascomycota</taxon>
        <taxon>Pezizomycotina</taxon>
        <taxon>Sordariomycetes</taxon>
        <taxon>Hypocreomycetidae</taxon>
        <taxon>Hypocreales</taxon>
        <taxon>Clavicipitaceae</taxon>
        <taxon>Pochonia</taxon>
    </lineage>
</organism>
<dbReference type="GeneID" id="28855491"/>
<gene>
    <name evidence="2" type="ORF">VFPPC_13725</name>
</gene>
<keyword evidence="3" id="KW-1185">Reference proteome</keyword>
<sequence length="131" mass="14378">MSLRITKFLPILPRRGIHISPRLSKNPQDDTGKIFGGGVGTKGRTAGGEALNATAEGAPPKPKVFNFSTTGAPGEEQGLTEEQKREVEEHNREFERTHEGELQEEGRENKVHSKFWNGKGNGKKEEGQKAS</sequence>
<feature type="compositionally biased region" description="Basic and acidic residues" evidence="1">
    <location>
        <begin position="122"/>
        <end position="131"/>
    </location>
</feature>
<reference evidence="2 3" key="1">
    <citation type="journal article" date="2016" name="PLoS Pathog.">
        <title>Biosynthesis of antibiotic leucinostatins in bio-control fungus Purpureocillium lilacinum and their inhibition on phytophthora revealed by genome mining.</title>
        <authorList>
            <person name="Wang G."/>
            <person name="Liu Z."/>
            <person name="Lin R."/>
            <person name="Li E."/>
            <person name="Mao Z."/>
            <person name="Ling J."/>
            <person name="Yang Y."/>
            <person name="Yin W.B."/>
            <person name="Xie B."/>
        </authorList>
    </citation>
    <scope>NUCLEOTIDE SEQUENCE [LARGE SCALE GENOMIC DNA]</scope>
    <source>
        <strain evidence="2">170</strain>
    </source>
</reference>
<dbReference type="EMBL" id="LSBJ02000003">
    <property type="protein sequence ID" value="OAQ68705.1"/>
    <property type="molecule type" value="Genomic_DNA"/>
</dbReference>
<evidence type="ECO:0000313" key="3">
    <source>
        <dbReference type="Proteomes" id="UP000078397"/>
    </source>
</evidence>
<feature type="region of interest" description="Disordered" evidence="1">
    <location>
        <begin position="19"/>
        <end position="131"/>
    </location>
</feature>
<dbReference type="KEGG" id="pchm:VFPPC_13725"/>
<dbReference type="STRING" id="1380566.A0A179FSW1"/>
<comment type="caution">
    <text evidence="2">The sequence shown here is derived from an EMBL/GenBank/DDBJ whole genome shotgun (WGS) entry which is preliminary data.</text>
</comment>
<dbReference type="RefSeq" id="XP_018145555.1">
    <property type="nucleotide sequence ID" value="XM_018291497.1"/>
</dbReference>
<dbReference type="OrthoDB" id="4941027at2759"/>
<dbReference type="Proteomes" id="UP000078397">
    <property type="component" value="Unassembled WGS sequence"/>
</dbReference>
<name>A0A179FSW1_METCM</name>
<evidence type="ECO:0000256" key="1">
    <source>
        <dbReference type="SAM" id="MobiDB-lite"/>
    </source>
</evidence>
<dbReference type="AlphaFoldDB" id="A0A179FSW1"/>
<protein>
    <submittedName>
        <fullName evidence="2">Uncharacterized protein</fullName>
    </submittedName>
</protein>
<proteinExistence type="predicted"/>